<dbReference type="EMBL" id="LK032057">
    <property type="protein sequence ID" value="CDY15764.1"/>
    <property type="molecule type" value="Genomic_DNA"/>
</dbReference>
<dbReference type="PANTHER" id="PTHR31099">
    <property type="entry name" value="OS06G0165300 PROTEIN"/>
    <property type="match status" value="1"/>
</dbReference>
<keyword evidence="3" id="KW-1185">Reference proteome</keyword>
<reference evidence="2 3" key="1">
    <citation type="journal article" date="2014" name="Science">
        <title>Plant genetics. Early allopolyploid evolution in the post-Neolithic Brassica napus oilseed genome.</title>
        <authorList>
            <person name="Chalhoub B."/>
            <person name="Denoeud F."/>
            <person name="Liu S."/>
            <person name="Parkin I.A."/>
            <person name="Tang H."/>
            <person name="Wang X."/>
            <person name="Chiquet J."/>
            <person name="Belcram H."/>
            <person name="Tong C."/>
            <person name="Samans B."/>
            <person name="Correa M."/>
            <person name="Da Silva C."/>
            <person name="Just J."/>
            <person name="Falentin C."/>
            <person name="Koh C.S."/>
            <person name="Le Clainche I."/>
            <person name="Bernard M."/>
            <person name="Bento P."/>
            <person name="Noel B."/>
            <person name="Labadie K."/>
            <person name="Alberti A."/>
            <person name="Charles M."/>
            <person name="Arnaud D."/>
            <person name="Guo H."/>
            <person name="Daviaud C."/>
            <person name="Alamery S."/>
            <person name="Jabbari K."/>
            <person name="Zhao M."/>
            <person name="Edger P.P."/>
            <person name="Chelaifa H."/>
            <person name="Tack D."/>
            <person name="Lassalle G."/>
            <person name="Mestiri I."/>
            <person name="Schnel N."/>
            <person name="Le Paslier M.C."/>
            <person name="Fan G."/>
            <person name="Renault V."/>
            <person name="Bayer P.E."/>
            <person name="Golicz A.A."/>
            <person name="Manoli S."/>
            <person name="Lee T.H."/>
            <person name="Thi V.H."/>
            <person name="Chalabi S."/>
            <person name="Hu Q."/>
            <person name="Fan C."/>
            <person name="Tollenaere R."/>
            <person name="Lu Y."/>
            <person name="Battail C."/>
            <person name="Shen J."/>
            <person name="Sidebottom C.H."/>
            <person name="Wang X."/>
            <person name="Canaguier A."/>
            <person name="Chauveau A."/>
            <person name="Berard A."/>
            <person name="Deniot G."/>
            <person name="Guan M."/>
            <person name="Liu Z."/>
            <person name="Sun F."/>
            <person name="Lim Y.P."/>
            <person name="Lyons E."/>
            <person name="Town C.D."/>
            <person name="Bancroft I."/>
            <person name="Wang X."/>
            <person name="Meng J."/>
            <person name="Ma J."/>
            <person name="Pires J.C."/>
            <person name="King G.J."/>
            <person name="Brunel D."/>
            <person name="Delourme R."/>
            <person name="Renard M."/>
            <person name="Aury J.M."/>
            <person name="Adams K.L."/>
            <person name="Batley J."/>
            <person name="Snowdon R.J."/>
            <person name="Tost J."/>
            <person name="Edwards D."/>
            <person name="Zhou Y."/>
            <person name="Hua W."/>
            <person name="Sharpe A.G."/>
            <person name="Paterson A.H."/>
            <person name="Guan C."/>
            <person name="Wincker P."/>
        </authorList>
    </citation>
    <scope>NUCLEOTIDE SEQUENCE [LARGE SCALE GENOMIC DNA]</scope>
    <source>
        <strain evidence="3">cv. Darmor-bzh</strain>
    </source>
</reference>
<organism evidence="2 3">
    <name type="scientific">Brassica napus</name>
    <name type="common">Rape</name>
    <dbReference type="NCBI Taxonomy" id="3708"/>
    <lineage>
        <taxon>Eukaryota</taxon>
        <taxon>Viridiplantae</taxon>
        <taxon>Streptophyta</taxon>
        <taxon>Embryophyta</taxon>
        <taxon>Tracheophyta</taxon>
        <taxon>Spermatophyta</taxon>
        <taxon>Magnoliopsida</taxon>
        <taxon>eudicotyledons</taxon>
        <taxon>Gunneridae</taxon>
        <taxon>Pentapetalae</taxon>
        <taxon>rosids</taxon>
        <taxon>malvids</taxon>
        <taxon>Brassicales</taxon>
        <taxon>Brassicaceae</taxon>
        <taxon>Brassiceae</taxon>
        <taxon>Brassica</taxon>
    </lineage>
</organism>
<feature type="region of interest" description="Disordered" evidence="1">
    <location>
        <begin position="594"/>
        <end position="618"/>
    </location>
</feature>
<proteinExistence type="predicted"/>
<protein>
    <submittedName>
        <fullName evidence="2">BnaC04g15600D protein</fullName>
    </submittedName>
</protein>
<evidence type="ECO:0000313" key="3">
    <source>
        <dbReference type="Proteomes" id="UP000028999"/>
    </source>
</evidence>
<dbReference type="Proteomes" id="UP000028999">
    <property type="component" value="Unassembled WGS sequence"/>
</dbReference>
<sequence length="618" mass="69434">MATAREGTPVARGDREGDACRSPVATVREVTARMACSVACGDSDGGESTVARGDREGGESTVAQWRTLAPQLVRIVNPSLFGFNEWLGKWDQFGRIDIQKFEETCLPERKILRGFRLVPPSPKTLVRITRRLLLPKRNLSLIPEEAERYWVAVCSKITPPLEAPFPQLCPHTLTPFANFCHVPDEVEFRIPVPRERVKDPPEGFFTCYEVFLRCRIWFTIPEIIVRVMNRFEISISQLNPTGMQHLIGILVLSYEYGLTLVPEHFEALLKTLQSSGPFSYRLAPQPFMSIIRGHTSNSHSWRKRWFFVRINSASVEESGIRYSVASGTLEPITNLLIFHAVGNILPPFPEDLIATRNLLRSGPLFWTSFAPERVRRALELFQSRADSVEVVEEETDSDMGDAVPQDVPIGDGQRKGKWIDLDDIEFSADGFPLPGWDPCFALEASCQEARVFRFKAEEAERQLALLRSEASARNERLAADHAKALRQAERKGKSNYAAMVGAHASQFKAEYQQLKEAQELVGDFRECRGSVGTLWRTRESDYTFDSELKSSMGFMGDCEHADLLVPLVKGRIQELWDPIPVSPDTEEAATDFAGEGGEVDQPESTFGASMSEIFEVDP</sequence>
<dbReference type="PaxDb" id="3708-A0A078FS80"/>
<dbReference type="AlphaFoldDB" id="A0A078FS80"/>
<gene>
    <name evidence="2" type="primary">BnaC04g15600D</name>
    <name evidence="2" type="ORF">GSBRNA2T00090024001</name>
</gene>
<evidence type="ECO:0000313" key="2">
    <source>
        <dbReference type="EMBL" id="CDY15764.1"/>
    </source>
</evidence>
<dbReference type="Gramene" id="CDY15764">
    <property type="protein sequence ID" value="CDY15764"/>
    <property type="gene ID" value="GSBRNA2T00090024001"/>
</dbReference>
<name>A0A078FS80_BRANA</name>
<evidence type="ECO:0000256" key="1">
    <source>
        <dbReference type="SAM" id="MobiDB-lite"/>
    </source>
</evidence>
<dbReference type="PANTHER" id="PTHR31099:SF44">
    <property type="entry name" value="DUF4283 DOMAIN-CONTAINING PROTEIN"/>
    <property type="match status" value="1"/>
</dbReference>
<accession>A0A078FS80</accession>